<evidence type="ECO:0000313" key="3">
    <source>
        <dbReference type="Proteomes" id="UP000275256"/>
    </source>
</evidence>
<organism evidence="2 3">
    <name type="scientific">Tessaracoccus antarcticus</name>
    <dbReference type="NCBI Taxonomy" id="2479848"/>
    <lineage>
        <taxon>Bacteria</taxon>
        <taxon>Bacillati</taxon>
        <taxon>Actinomycetota</taxon>
        <taxon>Actinomycetes</taxon>
        <taxon>Propionibacteriales</taxon>
        <taxon>Propionibacteriaceae</taxon>
        <taxon>Tessaracoccus</taxon>
    </lineage>
</organism>
<name>A0A3M0GRV8_9ACTN</name>
<dbReference type="Proteomes" id="UP000275256">
    <property type="component" value="Unassembled WGS sequence"/>
</dbReference>
<gene>
    <name evidence="2" type="ORF">EAX62_09945</name>
</gene>
<dbReference type="AlphaFoldDB" id="A0A3M0GRV8"/>
<comment type="caution">
    <text evidence="2">The sequence shown here is derived from an EMBL/GenBank/DDBJ whole genome shotgun (WGS) entry which is preliminary data.</text>
</comment>
<reference evidence="2 3" key="1">
    <citation type="submission" date="2018-10" db="EMBL/GenBank/DDBJ databases">
        <title>Tessaracoccus antarcticuss sp. nov., isolated from sediment.</title>
        <authorList>
            <person name="Zhou L.Y."/>
            <person name="Du Z.J."/>
        </authorList>
    </citation>
    <scope>NUCLEOTIDE SEQUENCE [LARGE SCALE GENOMIC DNA]</scope>
    <source>
        <strain evidence="2 3">JDX10</strain>
    </source>
</reference>
<feature type="compositionally biased region" description="Pro residues" evidence="1">
    <location>
        <begin position="59"/>
        <end position="74"/>
    </location>
</feature>
<evidence type="ECO:0000313" key="2">
    <source>
        <dbReference type="EMBL" id="RMB60026.1"/>
    </source>
</evidence>
<feature type="region of interest" description="Disordered" evidence="1">
    <location>
        <begin position="28"/>
        <end position="79"/>
    </location>
</feature>
<dbReference type="EMBL" id="REFW01000002">
    <property type="protein sequence ID" value="RMB60026.1"/>
    <property type="molecule type" value="Genomic_DNA"/>
</dbReference>
<feature type="compositionally biased region" description="Low complexity" evidence="1">
    <location>
        <begin position="28"/>
        <end position="56"/>
    </location>
</feature>
<accession>A0A3M0GRV8</accession>
<proteinExistence type="predicted"/>
<protein>
    <submittedName>
        <fullName evidence="2">Uncharacterized protein</fullName>
    </submittedName>
</protein>
<sequence length="240" mass="24295">MVVVAVLVWVIIRNPGEVTVVLPSASVAATPTTPSSPSVESPTSPTPSGTAGSAAPLPGTVPPAPVLPQSPEPSPEGSEVAGTIVLNDATFIAPAGWLLYGDDLIEDGRRAVRLSHDRTDARLQAVTLNPGDSDLSASCGSLVDLQQAQFSDVTRQLVVPIGVEASAGTGVRCGFTGVRSSDGIANTVTFTLVSRATDSHVLMLRTTVPQGGASDSAPVQQLGAMSCEASASFGLALPLC</sequence>
<evidence type="ECO:0000256" key="1">
    <source>
        <dbReference type="SAM" id="MobiDB-lite"/>
    </source>
</evidence>
<keyword evidence="3" id="KW-1185">Reference proteome</keyword>